<dbReference type="AlphaFoldDB" id="A0A9P4TXA5"/>
<protein>
    <submittedName>
        <fullName evidence="1">Uncharacterized protein</fullName>
    </submittedName>
</protein>
<evidence type="ECO:0000313" key="2">
    <source>
        <dbReference type="Proteomes" id="UP000800235"/>
    </source>
</evidence>
<organism evidence="1 2">
    <name type="scientific">Tothia fuscella</name>
    <dbReference type="NCBI Taxonomy" id="1048955"/>
    <lineage>
        <taxon>Eukaryota</taxon>
        <taxon>Fungi</taxon>
        <taxon>Dikarya</taxon>
        <taxon>Ascomycota</taxon>
        <taxon>Pezizomycotina</taxon>
        <taxon>Dothideomycetes</taxon>
        <taxon>Pleosporomycetidae</taxon>
        <taxon>Venturiales</taxon>
        <taxon>Cylindrosympodiaceae</taxon>
        <taxon>Tothia</taxon>
    </lineage>
</organism>
<proteinExistence type="predicted"/>
<dbReference type="EMBL" id="MU007041">
    <property type="protein sequence ID" value="KAF2430144.1"/>
    <property type="molecule type" value="Genomic_DNA"/>
</dbReference>
<gene>
    <name evidence="1" type="ORF">EJ08DRAFT_253228</name>
</gene>
<keyword evidence="2" id="KW-1185">Reference proteome</keyword>
<name>A0A9P4TXA5_9PEZI</name>
<dbReference type="Proteomes" id="UP000800235">
    <property type="component" value="Unassembled WGS sequence"/>
</dbReference>
<comment type="caution">
    <text evidence="1">The sequence shown here is derived from an EMBL/GenBank/DDBJ whole genome shotgun (WGS) entry which is preliminary data.</text>
</comment>
<accession>A0A9P4TXA5</accession>
<evidence type="ECO:0000313" key="1">
    <source>
        <dbReference type="EMBL" id="KAF2430144.1"/>
    </source>
</evidence>
<reference evidence="1" key="1">
    <citation type="journal article" date="2020" name="Stud. Mycol.">
        <title>101 Dothideomycetes genomes: a test case for predicting lifestyles and emergence of pathogens.</title>
        <authorList>
            <person name="Haridas S."/>
            <person name="Albert R."/>
            <person name="Binder M."/>
            <person name="Bloem J."/>
            <person name="Labutti K."/>
            <person name="Salamov A."/>
            <person name="Andreopoulos B."/>
            <person name="Baker S."/>
            <person name="Barry K."/>
            <person name="Bills G."/>
            <person name="Bluhm B."/>
            <person name="Cannon C."/>
            <person name="Castanera R."/>
            <person name="Culley D."/>
            <person name="Daum C."/>
            <person name="Ezra D."/>
            <person name="Gonzalez J."/>
            <person name="Henrissat B."/>
            <person name="Kuo A."/>
            <person name="Liang C."/>
            <person name="Lipzen A."/>
            <person name="Lutzoni F."/>
            <person name="Magnuson J."/>
            <person name="Mondo S."/>
            <person name="Nolan M."/>
            <person name="Ohm R."/>
            <person name="Pangilinan J."/>
            <person name="Park H.-J."/>
            <person name="Ramirez L."/>
            <person name="Alfaro M."/>
            <person name="Sun H."/>
            <person name="Tritt A."/>
            <person name="Yoshinaga Y."/>
            <person name="Zwiers L.-H."/>
            <person name="Turgeon B."/>
            <person name="Goodwin S."/>
            <person name="Spatafora J."/>
            <person name="Crous P."/>
            <person name="Grigoriev I."/>
        </authorList>
    </citation>
    <scope>NUCLEOTIDE SEQUENCE</scope>
    <source>
        <strain evidence="1">CBS 130266</strain>
    </source>
</reference>
<sequence>MPGESACLKSYHKGVAMETPRRLFRSPTARLPCLQAQMWYDNNEDHAVRPPKEGEGLWSTCSINTDPDDTISISRREADRMNRPSASGVPCYIHRKSQKLLEGKARTLSMRSTMSRLLEPADHGDPLQHQGAFTLTIMSINVVPPCRPTSTYSWPTGK</sequence>